<dbReference type="Gene3D" id="2.40.100.10">
    <property type="entry name" value="Cyclophilin-like"/>
    <property type="match status" value="1"/>
</dbReference>
<dbReference type="InParanoid" id="C4QVB6"/>
<dbReference type="STRING" id="644223.C4QVB6"/>
<dbReference type="AlphaFoldDB" id="C4QVB6"/>
<reference evidence="12 13" key="1">
    <citation type="journal article" date="2009" name="Nat. Biotechnol.">
        <title>Genome sequence of the recombinant protein production host Pichia pastoris.</title>
        <authorList>
            <person name="De Schutter K."/>
            <person name="Lin Y.C."/>
            <person name="Tiels P."/>
            <person name="Van Hecke A."/>
            <person name="Glinka S."/>
            <person name="Weber-Lehmann J."/>
            <person name="Rouze P."/>
            <person name="Van de Peer Y."/>
            <person name="Callewaert N."/>
        </authorList>
    </citation>
    <scope>NUCLEOTIDE SEQUENCE [LARGE SCALE GENOMIC DNA]</scope>
    <source>
        <strain evidence="13">GS115 / ATCC 20864</strain>
    </source>
</reference>
<dbReference type="PANTHER" id="PTHR45843">
    <property type="entry name" value="PEPTIDYL-PROLYL CIS-TRANS ISOMERASE-LIKE 4"/>
    <property type="match status" value="1"/>
</dbReference>
<dbReference type="InterPro" id="IPR035542">
    <property type="entry name" value="CRIP"/>
</dbReference>
<dbReference type="Pfam" id="PF00076">
    <property type="entry name" value="RRM_1"/>
    <property type="match status" value="1"/>
</dbReference>
<keyword evidence="5 9" id="KW-0694">RNA-binding</keyword>
<evidence type="ECO:0000256" key="10">
    <source>
        <dbReference type="RuleBase" id="RU365081"/>
    </source>
</evidence>
<dbReference type="PANTHER" id="PTHR45843:SF1">
    <property type="entry name" value="PEPTIDYL-PROLYL CIS-TRANS ISOMERASE-LIKE 4"/>
    <property type="match status" value="1"/>
</dbReference>
<evidence type="ECO:0000256" key="5">
    <source>
        <dbReference type="ARBA" id="ARBA00022884"/>
    </source>
</evidence>
<feature type="domain" description="RRM" evidence="11">
    <location>
        <begin position="221"/>
        <end position="299"/>
    </location>
</feature>
<comment type="function">
    <text evidence="2 10">PPIases accelerate the folding of proteins. It catalyzes the cis-trans isomerization of proline imidic peptide bonds in oligopeptides.</text>
</comment>
<dbReference type="SUPFAM" id="SSF50891">
    <property type="entry name" value="Cyclophilin-like"/>
    <property type="match status" value="1"/>
</dbReference>
<dbReference type="GO" id="GO:0000785">
    <property type="term" value="C:chromatin"/>
    <property type="evidence" value="ECO:0007669"/>
    <property type="project" value="EnsemblFungi"/>
</dbReference>
<evidence type="ECO:0000256" key="3">
    <source>
        <dbReference type="ARBA" id="ARBA00004123"/>
    </source>
</evidence>
<dbReference type="EMBL" id="FN392319">
    <property type="protein sequence ID" value="CAY67189.1"/>
    <property type="molecule type" value="Genomic_DNA"/>
</dbReference>
<proteinExistence type="inferred from homology"/>
<dbReference type="GO" id="GO:0006357">
    <property type="term" value="P:regulation of transcription by RNA polymerase II"/>
    <property type="evidence" value="ECO:0007669"/>
    <property type="project" value="EnsemblFungi"/>
</dbReference>
<dbReference type="OrthoDB" id="2083at2759"/>
<dbReference type="InterPro" id="IPR012677">
    <property type="entry name" value="Nucleotide-bd_a/b_plait_sf"/>
</dbReference>
<comment type="similarity">
    <text evidence="4 10">Belongs to the cyclophilin-type PPIase family. PPIL4 subfamily.</text>
</comment>
<name>C4QVB6_KOMPG</name>
<dbReference type="InterPro" id="IPR029000">
    <property type="entry name" value="Cyclophilin-like_dom_sf"/>
</dbReference>
<keyword evidence="13" id="KW-1185">Reference proteome</keyword>
<evidence type="ECO:0000313" key="12">
    <source>
        <dbReference type="EMBL" id="CAY67189.1"/>
    </source>
</evidence>
<dbReference type="InterPro" id="IPR002130">
    <property type="entry name" value="Cyclophilin-type_PPIase_dom"/>
</dbReference>
<evidence type="ECO:0000256" key="6">
    <source>
        <dbReference type="ARBA" id="ARBA00023110"/>
    </source>
</evidence>
<evidence type="ECO:0000256" key="4">
    <source>
        <dbReference type="ARBA" id="ARBA00010739"/>
    </source>
</evidence>
<dbReference type="SUPFAM" id="SSF54928">
    <property type="entry name" value="RNA-binding domain, RBD"/>
    <property type="match status" value="1"/>
</dbReference>
<dbReference type="GeneID" id="8197597"/>
<dbReference type="SMART" id="SM00360">
    <property type="entry name" value="RRM"/>
    <property type="match status" value="1"/>
</dbReference>
<dbReference type="eggNOG" id="KOG0415">
    <property type="taxonomic scope" value="Eukaryota"/>
</dbReference>
<dbReference type="CDD" id="cd12235">
    <property type="entry name" value="RRM_PPIL4"/>
    <property type="match status" value="1"/>
</dbReference>
<dbReference type="InterPro" id="IPR000504">
    <property type="entry name" value="RRM_dom"/>
</dbReference>
<dbReference type="GO" id="GO:0003755">
    <property type="term" value="F:peptidyl-prolyl cis-trans isomerase activity"/>
    <property type="evidence" value="ECO:0007669"/>
    <property type="project" value="UniProtKB-UniRule"/>
</dbReference>
<dbReference type="GO" id="GO:0003723">
    <property type="term" value="F:RNA binding"/>
    <property type="evidence" value="ECO:0007669"/>
    <property type="project" value="UniProtKB-UniRule"/>
</dbReference>
<evidence type="ECO:0000313" key="13">
    <source>
        <dbReference type="Proteomes" id="UP000000314"/>
    </source>
</evidence>
<dbReference type="SMR" id="C4QVB6"/>
<evidence type="ECO:0000256" key="1">
    <source>
        <dbReference type="ARBA" id="ARBA00000971"/>
    </source>
</evidence>
<protein>
    <recommendedName>
        <fullName evidence="10">Peptidyl-prolyl cis-trans isomerase</fullName>
        <shortName evidence="10">PPIase</shortName>
        <ecNumber evidence="10">5.2.1.8</ecNumber>
    </recommendedName>
</protein>
<dbReference type="HOGENOM" id="CLU_018791_2_0_1"/>
<evidence type="ECO:0000256" key="2">
    <source>
        <dbReference type="ARBA" id="ARBA00002388"/>
    </source>
</evidence>
<keyword evidence="6 10" id="KW-0697">Rotamase</keyword>
<gene>
    <name evidence="12" type="ordered locus">PAS_chr1-3_0129</name>
</gene>
<dbReference type="GO" id="GO:0005634">
    <property type="term" value="C:nucleus"/>
    <property type="evidence" value="ECO:0007669"/>
    <property type="project" value="UniProtKB-SubCell"/>
</dbReference>
<organism evidence="12 13">
    <name type="scientific">Komagataella phaffii (strain GS115 / ATCC 20864)</name>
    <name type="common">Yeast</name>
    <name type="synonym">Pichia pastoris</name>
    <dbReference type="NCBI Taxonomy" id="644223"/>
    <lineage>
        <taxon>Eukaryota</taxon>
        <taxon>Fungi</taxon>
        <taxon>Dikarya</taxon>
        <taxon>Ascomycota</taxon>
        <taxon>Saccharomycotina</taxon>
        <taxon>Pichiomycetes</taxon>
        <taxon>Pichiales</taxon>
        <taxon>Pichiaceae</taxon>
        <taxon>Komagataella</taxon>
    </lineage>
</organism>
<keyword evidence="8 10" id="KW-0539">Nucleus</keyword>
<dbReference type="KEGG" id="ppa:PAS_chr1-3_0129"/>
<dbReference type="Proteomes" id="UP000000314">
    <property type="component" value="Chromosome 1"/>
</dbReference>
<dbReference type="InterPro" id="IPR035979">
    <property type="entry name" value="RBD_domain_sf"/>
</dbReference>
<evidence type="ECO:0000259" key="11">
    <source>
        <dbReference type="PROSITE" id="PS50102"/>
    </source>
</evidence>
<dbReference type="PROSITE" id="PS50102">
    <property type="entry name" value="RRM"/>
    <property type="match status" value="1"/>
</dbReference>
<comment type="catalytic activity">
    <reaction evidence="1 10">
        <text>[protein]-peptidylproline (omega=180) = [protein]-peptidylproline (omega=0)</text>
        <dbReference type="Rhea" id="RHEA:16237"/>
        <dbReference type="Rhea" id="RHEA-COMP:10747"/>
        <dbReference type="Rhea" id="RHEA-COMP:10748"/>
        <dbReference type="ChEBI" id="CHEBI:83833"/>
        <dbReference type="ChEBI" id="CHEBI:83834"/>
        <dbReference type="EC" id="5.2.1.8"/>
    </reaction>
</comment>
<evidence type="ECO:0000256" key="8">
    <source>
        <dbReference type="ARBA" id="ARBA00023242"/>
    </source>
</evidence>
<comment type="subcellular location">
    <subcellularLocation>
        <location evidence="3 10">Nucleus</location>
    </subcellularLocation>
</comment>
<evidence type="ECO:0000256" key="9">
    <source>
        <dbReference type="PROSITE-ProRule" id="PRU00176"/>
    </source>
</evidence>
<accession>C4QVB6</accession>
<dbReference type="EC" id="5.2.1.8" evidence="10"/>
<dbReference type="RefSeq" id="XP_002489470.1">
    <property type="nucleotide sequence ID" value="XM_002489425.1"/>
</dbReference>
<sequence length="308" mass="34586">MSVLWQTSLGDITIDCSGKDDYVKNFIYLNLLKYYDLVSFHNRITNDSVSTGLPYYPNQDRRTSYQDLLKEKGHKGKCSSVVNADPQDIENSVGLVLFNVNDANDEPSIDSLITISLTNEGTRSNVVEIGYVTEGFSVLQEINSCDANTKNEPITDIRIFRSYVLHNPFPEISVPSVSAPLLLDIDQLNTISELTSETASRQLALEVMGDLVHANIQPSEKVLFVCKLNPITTAEDLGVVFSRFGKITGSEIVKDRSTGKSKTYGFIEFADVESCEEAYRKMDNVIIDDRRIHVDFSQSTKRFKRAKR</sequence>
<dbReference type="Gene3D" id="3.30.70.330">
    <property type="match status" value="1"/>
</dbReference>
<evidence type="ECO:0000256" key="7">
    <source>
        <dbReference type="ARBA" id="ARBA00023235"/>
    </source>
</evidence>
<dbReference type="Pfam" id="PF00160">
    <property type="entry name" value="Pro_isomerase"/>
    <property type="match status" value="1"/>
</dbReference>
<keyword evidence="7 10" id="KW-0413">Isomerase</keyword>